<dbReference type="AlphaFoldDB" id="A0A137ZXS2"/>
<dbReference type="Pfam" id="PF08240">
    <property type="entry name" value="ADH_N"/>
    <property type="match status" value="1"/>
</dbReference>
<reference evidence="5" key="1">
    <citation type="submission" date="2016-02" db="EMBL/GenBank/DDBJ databases">
        <authorList>
            <person name="Teng J.L."/>
            <person name="Yang Y."/>
            <person name="Huang Y."/>
            <person name="Guo F."/>
            <person name="Wei W."/>
            <person name="Chen J.H."/>
            <person name="Wong S.Y."/>
            <person name="Lau S.K."/>
            <person name="Woo P.C."/>
        </authorList>
    </citation>
    <scope>NUCLEOTIDE SEQUENCE</scope>
    <source>
        <strain evidence="5">JCM 15929</strain>
    </source>
</reference>
<dbReference type="EMBL" id="LSRE01000013">
    <property type="protein sequence ID" value="KXO98333.1"/>
    <property type="molecule type" value="Genomic_DNA"/>
</dbReference>
<dbReference type="EMBL" id="LSRF01000058">
    <property type="protein sequence ID" value="KXP02983.1"/>
    <property type="molecule type" value="Genomic_DNA"/>
</dbReference>
<dbReference type="InterPro" id="IPR020843">
    <property type="entry name" value="ER"/>
</dbReference>
<dbReference type="Proteomes" id="UP000070258">
    <property type="component" value="Unassembled WGS sequence"/>
</dbReference>
<accession>A0A137ZXS2</accession>
<evidence type="ECO:0000313" key="4">
    <source>
        <dbReference type="EMBL" id="KXO98333.1"/>
    </source>
</evidence>
<reference evidence="6" key="3">
    <citation type="submission" date="2016-02" db="EMBL/GenBank/DDBJ databases">
        <authorList>
            <person name="Wen L."/>
            <person name="He K."/>
            <person name="Yang H."/>
        </authorList>
    </citation>
    <scope>NUCLEOTIDE SEQUENCE [LARGE SCALE GENOMIC DNA]</scope>
    <source>
        <strain evidence="6">JCM 15929</strain>
    </source>
</reference>
<dbReference type="GO" id="GO:0008270">
    <property type="term" value="F:zinc ion binding"/>
    <property type="evidence" value="ECO:0007669"/>
    <property type="project" value="InterPro"/>
</dbReference>
<sequence>MDEYGPVENYRLVDVPEPSAGPGEVRIKVEYSGVRWGDVMNRRGTLVRPDPPFIVGLEVAGTVDEIGEGVTGYAVGDRVVSMVDEGGYAEYAVAPQHLLAKIDDDVALDKALAYFLNLRVAYMIVYPWAKVQEGETVLLHAASGGVGFLVLQILKRRFQNVTVIGVCSSEEKAAKLRAAGCDHVINRLTQDYVEEVTRIAGTKATGYSNAAQAGQGVDLSINGVSGPTIEGDMKVIRKRGRWLLFGRQAADRGATIDTHQINYDGITIMPFSIVAWFGQPEWEESLTFLNDWLAHEELNESMTWPLEEAAAAETAIENGKTVGKVVLKVARD</sequence>
<dbReference type="InterPro" id="IPR036291">
    <property type="entry name" value="NAD(P)-bd_dom_sf"/>
</dbReference>
<name>A0A137ZXS2_9ACTN</name>
<dbReference type="GO" id="GO:0070402">
    <property type="term" value="F:NADPH binding"/>
    <property type="evidence" value="ECO:0007669"/>
    <property type="project" value="TreeGrafter"/>
</dbReference>
<dbReference type="SUPFAM" id="SSF51735">
    <property type="entry name" value="NAD(P)-binding Rossmann-fold domains"/>
    <property type="match status" value="1"/>
</dbReference>
<evidence type="ECO:0000313" key="6">
    <source>
        <dbReference type="Proteomes" id="UP000070258"/>
    </source>
</evidence>
<dbReference type="InterPro" id="IPR013149">
    <property type="entry name" value="ADH-like_C"/>
</dbReference>
<dbReference type="PROSITE" id="PS01162">
    <property type="entry name" value="QOR_ZETA_CRYSTAL"/>
    <property type="match status" value="1"/>
</dbReference>
<gene>
    <name evidence="5" type="ORF">AXK60_13955</name>
    <name evidence="4" type="ORF">AXK61_20140</name>
</gene>
<feature type="domain" description="Enoyl reductase (ER)" evidence="3">
    <location>
        <begin position="5"/>
        <end position="327"/>
    </location>
</feature>
<dbReference type="Gene3D" id="3.40.50.720">
    <property type="entry name" value="NAD(P)-binding Rossmann-like Domain"/>
    <property type="match status" value="1"/>
</dbReference>
<reference evidence="4 7" key="2">
    <citation type="submission" date="2016-02" db="EMBL/GenBank/DDBJ databases">
        <authorList>
            <person name="Teng J.L."/>
            <person name="Tang Y."/>
            <person name="Huang Y."/>
            <person name="Guo F."/>
            <person name="Wei W."/>
            <person name="Chen J.H."/>
            <person name="Wong S.Y."/>
            <person name="Lau S.K."/>
            <person name="Woo P.C."/>
        </authorList>
    </citation>
    <scope>NUCLEOTIDE SEQUENCE [LARGE SCALE GENOMIC DNA]</scope>
    <source>
        <strain evidence="4 7">JCM 13375</strain>
    </source>
</reference>
<dbReference type="Gene3D" id="3.90.180.10">
    <property type="entry name" value="Medium-chain alcohol dehydrogenases, catalytic domain"/>
    <property type="match status" value="1"/>
</dbReference>
<dbReference type="PANTHER" id="PTHR48106">
    <property type="entry name" value="QUINONE OXIDOREDUCTASE PIG3-RELATED"/>
    <property type="match status" value="1"/>
</dbReference>
<dbReference type="Pfam" id="PF00107">
    <property type="entry name" value="ADH_zinc_N"/>
    <property type="match status" value="1"/>
</dbReference>
<dbReference type="InterPro" id="IPR013154">
    <property type="entry name" value="ADH-like_N"/>
</dbReference>
<keyword evidence="2" id="KW-0560">Oxidoreductase</keyword>
<protein>
    <recommendedName>
        <fullName evidence="3">Enoyl reductase (ER) domain-containing protein</fullName>
    </recommendedName>
</protein>
<dbReference type="GO" id="GO:0005829">
    <property type="term" value="C:cytosol"/>
    <property type="evidence" value="ECO:0007669"/>
    <property type="project" value="TreeGrafter"/>
</dbReference>
<dbReference type="SMART" id="SM00829">
    <property type="entry name" value="PKS_ER"/>
    <property type="match status" value="1"/>
</dbReference>
<evidence type="ECO:0000313" key="7">
    <source>
        <dbReference type="Proteomes" id="UP000070409"/>
    </source>
</evidence>
<keyword evidence="7" id="KW-1185">Reference proteome</keyword>
<organism evidence="5 6">
    <name type="scientific">Tsukamurella pseudospumae</name>
    <dbReference type="NCBI Taxonomy" id="239498"/>
    <lineage>
        <taxon>Bacteria</taxon>
        <taxon>Bacillati</taxon>
        <taxon>Actinomycetota</taxon>
        <taxon>Actinomycetes</taxon>
        <taxon>Mycobacteriales</taxon>
        <taxon>Tsukamurellaceae</taxon>
        <taxon>Tsukamurella</taxon>
    </lineage>
</organism>
<evidence type="ECO:0000256" key="1">
    <source>
        <dbReference type="ARBA" id="ARBA00022857"/>
    </source>
</evidence>
<dbReference type="GO" id="GO:0003960">
    <property type="term" value="F:quinone reductase (NADPH) activity"/>
    <property type="evidence" value="ECO:0007669"/>
    <property type="project" value="TreeGrafter"/>
</dbReference>
<dbReference type="PANTHER" id="PTHR48106:SF13">
    <property type="entry name" value="QUINONE OXIDOREDUCTASE-RELATED"/>
    <property type="match status" value="1"/>
</dbReference>
<evidence type="ECO:0000313" key="5">
    <source>
        <dbReference type="EMBL" id="KXP02983.1"/>
    </source>
</evidence>
<comment type="caution">
    <text evidence="5">The sequence shown here is derived from an EMBL/GenBank/DDBJ whole genome shotgun (WGS) entry which is preliminary data.</text>
</comment>
<dbReference type="STRING" id="239498.AXK60_13955"/>
<evidence type="ECO:0000256" key="2">
    <source>
        <dbReference type="ARBA" id="ARBA00023002"/>
    </source>
</evidence>
<evidence type="ECO:0000259" key="3">
    <source>
        <dbReference type="SMART" id="SM00829"/>
    </source>
</evidence>
<dbReference type="InterPro" id="IPR011032">
    <property type="entry name" value="GroES-like_sf"/>
</dbReference>
<dbReference type="GO" id="GO:0035925">
    <property type="term" value="F:mRNA 3'-UTR AU-rich region binding"/>
    <property type="evidence" value="ECO:0007669"/>
    <property type="project" value="TreeGrafter"/>
</dbReference>
<proteinExistence type="predicted"/>
<dbReference type="Proteomes" id="UP000070409">
    <property type="component" value="Unassembled WGS sequence"/>
</dbReference>
<dbReference type="SUPFAM" id="SSF50129">
    <property type="entry name" value="GroES-like"/>
    <property type="match status" value="1"/>
</dbReference>
<dbReference type="InterPro" id="IPR002364">
    <property type="entry name" value="Quin_OxRdtase/zeta-crystal_CS"/>
</dbReference>
<keyword evidence="1" id="KW-0521">NADP</keyword>